<evidence type="ECO:0008006" key="2">
    <source>
        <dbReference type="Google" id="ProtNLM"/>
    </source>
</evidence>
<organism evidence="1">
    <name type="scientific">marine sediment metagenome</name>
    <dbReference type="NCBI Taxonomy" id="412755"/>
    <lineage>
        <taxon>unclassified sequences</taxon>
        <taxon>metagenomes</taxon>
        <taxon>ecological metagenomes</taxon>
    </lineage>
</organism>
<proteinExistence type="predicted"/>
<protein>
    <recommendedName>
        <fullName evidence="2">DUF885 domain-containing protein</fullName>
    </recommendedName>
</protein>
<comment type="caution">
    <text evidence="1">The sequence shown here is derived from an EMBL/GenBank/DDBJ whole genome shotgun (WGS) entry which is preliminary data.</text>
</comment>
<feature type="non-terminal residue" evidence="1">
    <location>
        <position position="1"/>
    </location>
</feature>
<gene>
    <name evidence="1" type="ORF">S01H4_11369</name>
</gene>
<dbReference type="AlphaFoldDB" id="X1A3A3"/>
<evidence type="ECO:0000313" key="1">
    <source>
        <dbReference type="EMBL" id="GAG54731.1"/>
    </source>
</evidence>
<sequence length="284" mass="32902">LEIKIGKSLPYLEHVNKLYDIKPKLINDSIFLEARDELNSLFEGEGNLMERIMTSRKQKELPYDKIEPRFLKAFTILRKRTKKLFPKLLPLHEEIEINIVKDQPWSAYNWYLGDKKSKIDINTDLPILWSNILSTAAHEGYPGHHTHNAIKEELLYHKKCQFEHSILLIPTPEAVISEGIGNTGLDVLLSQKEIAQITLDQLCPNPLDENVDRLRAQNNAWKKISGFSGNLAIFAHVDGWSDEQLVQYGLDFGFLPEKYLRQQLKFIRDPLWASYVFTYSIGEK</sequence>
<reference evidence="1" key="1">
    <citation type="journal article" date="2014" name="Front. Microbiol.">
        <title>High frequency of phylogenetically diverse reductive dehalogenase-homologous genes in deep subseafloor sedimentary metagenomes.</title>
        <authorList>
            <person name="Kawai M."/>
            <person name="Futagami T."/>
            <person name="Toyoda A."/>
            <person name="Takaki Y."/>
            <person name="Nishi S."/>
            <person name="Hori S."/>
            <person name="Arai W."/>
            <person name="Tsubouchi T."/>
            <person name="Morono Y."/>
            <person name="Uchiyama I."/>
            <person name="Ito T."/>
            <person name="Fujiyama A."/>
            <person name="Inagaki F."/>
            <person name="Takami H."/>
        </authorList>
    </citation>
    <scope>NUCLEOTIDE SEQUENCE</scope>
    <source>
        <strain evidence="1">Expedition CK06-06</strain>
    </source>
</reference>
<dbReference type="EMBL" id="BART01004574">
    <property type="protein sequence ID" value="GAG54731.1"/>
    <property type="molecule type" value="Genomic_DNA"/>
</dbReference>
<accession>X1A3A3</accession>
<name>X1A3A3_9ZZZZ</name>